<dbReference type="InterPro" id="IPR036388">
    <property type="entry name" value="WH-like_DNA-bd_sf"/>
</dbReference>
<evidence type="ECO:0000259" key="3">
    <source>
        <dbReference type="PROSITE" id="PS51755"/>
    </source>
</evidence>
<proteinExistence type="predicted"/>
<keyword evidence="1 2" id="KW-0238">DNA-binding</keyword>
<reference evidence="4 5" key="1">
    <citation type="submission" date="2021-08" db="EMBL/GenBank/DDBJ databases">
        <title>Caldovatus sediminis gen. nov., sp. nov., a moderately thermophilic bacterium isolated from a hot spring.</title>
        <authorList>
            <person name="Hu C.-J."/>
            <person name="Li W.-J."/>
            <person name="Xian W.-D."/>
        </authorList>
    </citation>
    <scope>NUCLEOTIDE SEQUENCE [LARGE SCALE GENOMIC DNA]</scope>
    <source>
        <strain evidence="4 5">SYSU G05006</strain>
    </source>
</reference>
<comment type="caution">
    <text evidence="4">The sequence shown here is derived from an EMBL/GenBank/DDBJ whole genome shotgun (WGS) entry which is preliminary data.</text>
</comment>
<dbReference type="EMBL" id="JAHZUY010000023">
    <property type="protein sequence ID" value="MBW8269842.1"/>
    <property type="molecule type" value="Genomic_DNA"/>
</dbReference>
<dbReference type="Pfam" id="PF00486">
    <property type="entry name" value="Trans_reg_C"/>
    <property type="match status" value="1"/>
</dbReference>
<name>A0ABS7F4G6_9PROT</name>
<dbReference type="Proteomes" id="UP001519924">
    <property type="component" value="Unassembled WGS sequence"/>
</dbReference>
<dbReference type="InterPro" id="IPR011990">
    <property type="entry name" value="TPR-like_helical_dom_sf"/>
</dbReference>
<sequence length="518" mass="56269">MYRFAAFALDTERGTLMDAAGREATLRPKSAEVLRFLAENAGRVVSREALMSAVWPNVFVTDDSITQCITEIRRALGPEATRLLRTFPRRGYLLDVAVTRRDARGPDAEAGRRAPAGTAFGDDRPSVAVLPFRVLHGDPQQSWFAEGIIEGIIHVLSGIGNLFVIAQASAAAYAGTGPDPRRVADELGVRYVLRGTVQRSGERLRITAQLVDALDGRVLRAEKRDGATADLFEMQDRIAAQVIATIAPTVHEHELRRAMRKPPSSLTAYDLVLQALDLMPRLDSGLYDRAGSLLRQAIALDPGFAPARSYAALWHLIRIAQGWTPDPAGDSAAAARDAAAALEREHNNATALAIQGHMLSYTRREFAAAARILERATEAGPSNPTAWAFRSATTGYLGDGPRAVEQAEHAIRLSPIDPFVYLSEHLLSQAHYIAGNYAEAVRWGRWVAQKNARHAANLRTLTASLVASGEAEEARAVARQLLALNPGFRLARFAARTPLAGRALEHFLARLRAAGLPD</sequence>
<dbReference type="Gene3D" id="1.25.40.10">
    <property type="entry name" value="Tetratricopeptide repeat domain"/>
    <property type="match status" value="1"/>
</dbReference>
<evidence type="ECO:0000313" key="4">
    <source>
        <dbReference type="EMBL" id="MBW8269842.1"/>
    </source>
</evidence>
<evidence type="ECO:0000313" key="5">
    <source>
        <dbReference type="Proteomes" id="UP001519924"/>
    </source>
</evidence>
<gene>
    <name evidence="4" type="ORF">K1J50_10115</name>
</gene>
<accession>A0ABS7F4G6</accession>
<organism evidence="4 5">
    <name type="scientific">Caldovatus aquaticus</name>
    <dbReference type="NCBI Taxonomy" id="2865671"/>
    <lineage>
        <taxon>Bacteria</taxon>
        <taxon>Pseudomonadati</taxon>
        <taxon>Pseudomonadota</taxon>
        <taxon>Alphaproteobacteria</taxon>
        <taxon>Acetobacterales</taxon>
        <taxon>Roseomonadaceae</taxon>
        <taxon>Caldovatus</taxon>
    </lineage>
</organism>
<dbReference type="RefSeq" id="WP_220117596.1">
    <property type="nucleotide sequence ID" value="NZ_JAHZUY010000023.1"/>
</dbReference>
<protein>
    <submittedName>
        <fullName evidence="4">Winged helix-turn-helix domain-containing protein</fullName>
    </submittedName>
</protein>
<dbReference type="PROSITE" id="PS51755">
    <property type="entry name" value="OMPR_PHOB"/>
    <property type="match status" value="1"/>
</dbReference>
<dbReference type="Gene3D" id="3.40.50.10070">
    <property type="entry name" value="TolB, N-terminal domain"/>
    <property type="match status" value="1"/>
</dbReference>
<dbReference type="CDD" id="cd00383">
    <property type="entry name" value="trans_reg_C"/>
    <property type="match status" value="1"/>
</dbReference>
<feature type="domain" description="OmpR/PhoB-type" evidence="3">
    <location>
        <begin position="1"/>
        <end position="96"/>
    </location>
</feature>
<evidence type="ECO:0000256" key="1">
    <source>
        <dbReference type="ARBA" id="ARBA00023125"/>
    </source>
</evidence>
<dbReference type="SUPFAM" id="SSF48452">
    <property type="entry name" value="TPR-like"/>
    <property type="match status" value="1"/>
</dbReference>
<keyword evidence="5" id="KW-1185">Reference proteome</keyword>
<feature type="DNA-binding region" description="OmpR/PhoB-type" evidence="2">
    <location>
        <begin position="1"/>
        <end position="96"/>
    </location>
</feature>
<dbReference type="SMART" id="SM00862">
    <property type="entry name" value="Trans_reg_C"/>
    <property type="match status" value="1"/>
</dbReference>
<dbReference type="InterPro" id="IPR016032">
    <property type="entry name" value="Sig_transdc_resp-reg_C-effctor"/>
</dbReference>
<dbReference type="Gene3D" id="1.10.10.10">
    <property type="entry name" value="Winged helix-like DNA-binding domain superfamily/Winged helix DNA-binding domain"/>
    <property type="match status" value="1"/>
</dbReference>
<dbReference type="InterPro" id="IPR001867">
    <property type="entry name" value="OmpR/PhoB-type_DNA-bd"/>
</dbReference>
<dbReference type="SUPFAM" id="SSF46894">
    <property type="entry name" value="C-terminal effector domain of the bipartite response regulators"/>
    <property type="match status" value="1"/>
</dbReference>
<evidence type="ECO:0000256" key="2">
    <source>
        <dbReference type="PROSITE-ProRule" id="PRU01091"/>
    </source>
</evidence>